<organism evidence="1 2">
    <name type="scientific">Actinoplanes sandaracinus</name>
    <dbReference type="NCBI Taxonomy" id="3045177"/>
    <lineage>
        <taxon>Bacteria</taxon>
        <taxon>Bacillati</taxon>
        <taxon>Actinomycetota</taxon>
        <taxon>Actinomycetes</taxon>
        <taxon>Micromonosporales</taxon>
        <taxon>Micromonosporaceae</taxon>
        <taxon>Actinoplanes</taxon>
    </lineage>
</organism>
<dbReference type="EMBL" id="JASCTH010000052">
    <property type="protein sequence ID" value="MDI6105709.1"/>
    <property type="molecule type" value="Genomic_DNA"/>
</dbReference>
<evidence type="ECO:0000313" key="1">
    <source>
        <dbReference type="EMBL" id="MDI6105709.1"/>
    </source>
</evidence>
<dbReference type="RefSeq" id="WP_282767176.1">
    <property type="nucleotide sequence ID" value="NZ_JASCTH010000052.1"/>
</dbReference>
<dbReference type="Proteomes" id="UP001241758">
    <property type="component" value="Unassembled WGS sequence"/>
</dbReference>
<gene>
    <name evidence="1" type="ORF">QLQ12_44730</name>
</gene>
<comment type="caution">
    <text evidence="1">The sequence shown here is derived from an EMBL/GenBank/DDBJ whole genome shotgun (WGS) entry which is preliminary data.</text>
</comment>
<dbReference type="SUPFAM" id="SSF50998">
    <property type="entry name" value="Quinoprotein alcohol dehydrogenase-like"/>
    <property type="match status" value="1"/>
</dbReference>
<dbReference type="InterPro" id="IPR015943">
    <property type="entry name" value="WD40/YVTN_repeat-like_dom_sf"/>
</dbReference>
<dbReference type="Gene3D" id="2.130.10.10">
    <property type="entry name" value="YVTN repeat-like/Quinoprotein amine dehydrogenase"/>
    <property type="match status" value="1"/>
</dbReference>
<dbReference type="InterPro" id="IPR011047">
    <property type="entry name" value="Quinoprotein_ADH-like_sf"/>
</dbReference>
<evidence type="ECO:0000313" key="2">
    <source>
        <dbReference type="Proteomes" id="UP001241758"/>
    </source>
</evidence>
<reference evidence="1 2" key="1">
    <citation type="submission" date="2023-05" db="EMBL/GenBank/DDBJ databases">
        <title>Actinoplanes sp. NEAU-A12 genome sequencing.</title>
        <authorList>
            <person name="Wang Z.-S."/>
        </authorList>
    </citation>
    <scope>NUCLEOTIDE SEQUENCE [LARGE SCALE GENOMIC DNA]</scope>
    <source>
        <strain evidence="1 2">NEAU-A12</strain>
    </source>
</reference>
<name>A0ABT6X1A9_9ACTN</name>
<sequence>MTALHLPDLGVLWTAPVSGPSDITACGANLCVTGTDGVTAFHRDSGSIIWSASELESLQEGLVVRKNRQTVLLDPDTGWVQSELGRALPAGGLIVRVSRDGVLVFDRSTGELQGRLSVVDPLWCAREARYLTCQTNEGTLMIWRLT</sequence>
<accession>A0ABT6X1A9</accession>
<keyword evidence="2" id="KW-1185">Reference proteome</keyword>
<protein>
    <submittedName>
        <fullName evidence="1">Uncharacterized protein</fullName>
    </submittedName>
</protein>
<proteinExistence type="predicted"/>